<dbReference type="EMBL" id="MSTI01000101">
    <property type="protein sequence ID" value="OLV17437.1"/>
    <property type="molecule type" value="Genomic_DNA"/>
</dbReference>
<keyword evidence="2" id="KW-1185">Reference proteome</keyword>
<gene>
    <name evidence="1" type="ORF">BOO71_0008848</name>
</gene>
<comment type="caution">
    <text evidence="1">The sequence shown here is derived from an EMBL/GenBank/DDBJ whole genome shotgun (WGS) entry which is preliminary data.</text>
</comment>
<sequence length="45" mass="5146">MNTPILPLISVERQRTVTVRVSRPSFKPYVMSRASLNDVCPVSWN</sequence>
<protein>
    <submittedName>
        <fullName evidence="1">Uncharacterized protein</fullName>
    </submittedName>
</protein>
<evidence type="ECO:0000313" key="1">
    <source>
        <dbReference type="EMBL" id="OLV17437.1"/>
    </source>
</evidence>
<dbReference type="Proteomes" id="UP000186607">
    <property type="component" value="Unassembled WGS sequence"/>
</dbReference>
<evidence type="ECO:0000313" key="2">
    <source>
        <dbReference type="Proteomes" id="UP000186607"/>
    </source>
</evidence>
<name>A0A1U7NX04_9DEIO</name>
<reference evidence="1 2" key="1">
    <citation type="submission" date="2017-01" db="EMBL/GenBank/DDBJ databases">
        <title>Genome Analysis of Deinococcus marmoris KOPRI26562.</title>
        <authorList>
            <person name="Kim J.H."/>
            <person name="Oh H.-M."/>
        </authorList>
    </citation>
    <scope>NUCLEOTIDE SEQUENCE [LARGE SCALE GENOMIC DNA]</scope>
    <source>
        <strain evidence="1 2">KOPRI26562</strain>
    </source>
</reference>
<organism evidence="1 2">
    <name type="scientific">Deinococcus marmoris</name>
    <dbReference type="NCBI Taxonomy" id="249408"/>
    <lineage>
        <taxon>Bacteria</taxon>
        <taxon>Thermotogati</taxon>
        <taxon>Deinococcota</taxon>
        <taxon>Deinococci</taxon>
        <taxon>Deinococcales</taxon>
        <taxon>Deinococcaceae</taxon>
        <taxon>Deinococcus</taxon>
    </lineage>
</organism>
<proteinExistence type="predicted"/>
<accession>A0A1U7NX04</accession>
<dbReference type="AlphaFoldDB" id="A0A1U7NX04"/>